<accession>A0A553STC3</accession>
<feature type="transmembrane region" description="Helical" evidence="1">
    <location>
        <begin position="47"/>
        <end position="66"/>
    </location>
</feature>
<reference evidence="3" key="1">
    <citation type="submission" date="2018-10" db="EMBL/GenBank/DDBJ databases">
        <title>FDA dAtabase for Regulatory Grade micrObial Sequences (FDA-ARGOS): Supporting development and validation of Infectious Disease Dx tests.</title>
        <authorList>
            <person name="Minogue T."/>
            <person name="Wolcott M."/>
            <person name="Wasieloski L."/>
            <person name="Aguilar W."/>
            <person name="Moore D."/>
            <person name="Tallon L."/>
            <person name="Sadzewicz L."/>
            <person name="Sengamalay N."/>
            <person name="Ott S."/>
            <person name="Godinez A."/>
            <person name="Nagaraj S."/>
            <person name="Vavikolanu K."/>
            <person name="Vyas G."/>
            <person name="Nadendla S."/>
            <person name="George J."/>
            <person name="Sichtig H."/>
        </authorList>
    </citation>
    <scope>NUCLEOTIDE SEQUENCE [LARGE SCALE GENOMIC DNA]</scope>
    <source>
        <strain evidence="3">FDAARGOS_343</strain>
    </source>
</reference>
<dbReference type="RefSeq" id="WP_185763655.1">
    <property type="nucleotide sequence ID" value="NZ_RIBP01000001.1"/>
</dbReference>
<gene>
    <name evidence="2" type="ORF">CEQ21_04785</name>
</gene>
<proteinExistence type="predicted"/>
<dbReference type="EMBL" id="RIBP01000001">
    <property type="protein sequence ID" value="TRZ40255.1"/>
    <property type="molecule type" value="Genomic_DNA"/>
</dbReference>
<evidence type="ECO:0000313" key="3">
    <source>
        <dbReference type="Proteomes" id="UP000319837"/>
    </source>
</evidence>
<keyword evidence="1" id="KW-0812">Transmembrane</keyword>
<evidence type="ECO:0000313" key="2">
    <source>
        <dbReference type="EMBL" id="TRZ40255.1"/>
    </source>
</evidence>
<comment type="caution">
    <text evidence="2">The sequence shown here is derived from an EMBL/GenBank/DDBJ whole genome shotgun (WGS) entry which is preliminary data.</text>
</comment>
<dbReference type="Proteomes" id="UP000319837">
    <property type="component" value="Unassembled WGS sequence"/>
</dbReference>
<keyword evidence="1" id="KW-0472">Membrane</keyword>
<feature type="transmembrane region" description="Helical" evidence="1">
    <location>
        <begin position="21"/>
        <end position="41"/>
    </location>
</feature>
<dbReference type="AlphaFoldDB" id="A0A553STC3"/>
<sequence length="70" mass="8038">MKFFKKMNEKQKVNTKKAAEITCVFYMISLLIHSTFIFISTGKLLSSSFYILIAGLIVFFCSEVIFNKKG</sequence>
<keyword evidence="1" id="KW-1133">Transmembrane helix</keyword>
<organism evidence="2 3">
    <name type="scientific">Niallia circulans</name>
    <name type="common">Bacillus circulans</name>
    <dbReference type="NCBI Taxonomy" id="1397"/>
    <lineage>
        <taxon>Bacteria</taxon>
        <taxon>Bacillati</taxon>
        <taxon>Bacillota</taxon>
        <taxon>Bacilli</taxon>
        <taxon>Bacillales</taxon>
        <taxon>Bacillaceae</taxon>
        <taxon>Niallia</taxon>
    </lineage>
</organism>
<protein>
    <submittedName>
        <fullName evidence="2">Uncharacterized protein</fullName>
    </submittedName>
</protein>
<name>A0A553STC3_NIACI</name>
<evidence type="ECO:0000256" key="1">
    <source>
        <dbReference type="SAM" id="Phobius"/>
    </source>
</evidence>